<dbReference type="EMBL" id="AZRV01000035">
    <property type="protein sequence ID" value="RKO61710.1"/>
    <property type="molecule type" value="Genomic_DNA"/>
</dbReference>
<accession>A0A420VDW4</accession>
<dbReference type="AlphaFoldDB" id="A0A420VDW4"/>
<dbReference type="Proteomes" id="UP000286235">
    <property type="component" value="Unassembled WGS sequence"/>
</dbReference>
<name>A0A420VDW4_9BACI</name>
<organism evidence="1 2">
    <name type="scientific">Caldibacillus debilis GB1</name>
    <dbReference type="NCBI Taxonomy" id="1339248"/>
    <lineage>
        <taxon>Bacteria</taxon>
        <taxon>Bacillati</taxon>
        <taxon>Bacillota</taxon>
        <taxon>Bacilli</taxon>
        <taxon>Bacillales</taxon>
        <taxon>Bacillaceae</taxon>
        <taxon>Caldibacillus</taxon>
    </lineage>
</organism>
<comment type="caution">
    <text evidence="1">The sequence shown here is derived from an EMBL/GenBank/DDBJ whole genome shotgun (WGS) entry which is preliminary data.</text>
</comment>
<reference evidence="1 2" key="1">
    <citation type="submission" date="2013-12" db="EMBL/GenBank/DDBJ databases">
        <title>Genome and proteome characterization of Caldibacillus debilis GB1 derived from a cellulolytic aero-tolerant co-culture.</title>
        <authorList>
            <person name="Wushke S.T."/>
            <person name="Zhang X."/>
            <person name="Fristensky B."/>
            <person name="Wilkins J.A."/>
            <person name="Levin D.B."/>
            <person name="Sparling R."/>
        </authorList>
    </citation>
    <scope>NUCLEOTIDE SEQUENCE [LARGE SCALE GENOMIC DNA]</scope>
    <source>
        <strain evidence="1 2">GB1</strain>
    </source>
</reference>
<evidence type="ECO:0000313" key="2">
    <source>
        <dbReference type="Proteomes" id="UP000286235"/>
    </source>
</evidence>
<gene>
    <name evidence="1" type="ORF">Cdeb_01181</name>
</gene>
<sequence length="137" mass="16148">MWLVGFQRFMKILLEMFAKLEWVDQEKRLVVERKPGGGGVTVVLEVGGETVYLEQFTWEVLYSVLVPNHKLDLLYLMQDVIREVEEGSHPAIVRNFMNRFMERLVPAFMKRWMDQQLLEEKPFKVNGQTYVQLALAL</sequence>
<protein>
    <submittedName>
        <fullName evidence="1">Uncharacterized protein</fullName>
    </submittedName>
</protein>
<dbReference type="RefSeq" id="WP_120669057.1">
    <property type="nucleotide sequence ID" value="NZ_AZRV01000035.1"/>
</dbReference>
<keyword evidence="2" id="KW-1185">Reference proteome</keyword>
<evidence type="ECO:0000313" key="1">
    <source>
        <dbReference type="EMBL" id="RKO61710.1"/>
    </source>
</evidence>
<proteinExistence type="predicted"/>